<dbReference type="KEGG" id="cprv:CYPRO_3024"/>
<name>A0A345UP59_9BACT</name>
<reference evidence="1 2" key="1">
    <citation type="submission" date="2018-03" db="EMBL/GenBank/DDBJ databases">
        <title>Phenotypic and genomic properties of Cyclonatronum proteinivorum gen. nov., sp. nov., a haloalkaliphilic bacteroidete from soda lakes possessing Na+-translocating rhodopsin.</title>
        <authorList>
            <person name="Toshchakov S.V."/>
            <person name="Korzhenkov A."/>
            <person name="Samarov N.I."/>
            <person name="Kublanov I.V."/>
            <person name="Muntyan M.S."/>
            <person name="Sorokin D.Y."/>
        </authorList>
    </citation>
    <scope>NUCLEOTIDE SEQUENCE [LARGE SCALE GENOMIC DNA]</scope>
    <source>
        <strain evidence="1 2">Omega</strain>
    </source>
</reference>
<dbReference type="Proteomes" id="UP000254808">
    <property type="component" value="Chromosome"/>
</dbReference>
<protein>
    <submittedName>
        <fullName evidence="1">Uncharacterized protein</fullName>
    </submittedName>
</protein>
<dbReference type="OrthoDB" id="361390at2"/>
<dbReference type="AlphaFoldDB" id="A0A345UP59"/>
<dbReference type="RefSeq" id="WP_114985377.1">
    <property type="nucleotide sequence ID" value="NZ_CP027806.1"/>
</dbReference>
<keyword evidence="2" id="KW-1185">Reference proteome</keyword>
<dbReference type="EMBL" id="CP027806">
    <property type="protein sequence ID" value="AXJ02261.1"/>
    <property type="molecule type" value="Genomic_DNA"/>
</dbReference>
<gene>
    <name evidence="1" type="ORF">CYPRO_3024</name>
</gene>
<evidence type="ECO:0000313" key="1">
    <source>
        <dbReference type="EMBL" id="AXJ02261.1"/>
    </source>
</evidence>
<organism evidence="1 2">
    <name type="scientific">Cyclonatronum proteinivorum</name>
    <dbReference type="NCBI Taxonomy" id="1457365"/>
    <lineage>
        <taxon>Bacteria</taxon>
        <taxon>Pseudomonadati</taxon>
        <taxon>Balneolota</taxon>
        <taxon>Balneolia</taxon>
        <taxon>Balneolales</taxon>
        <taxon>Cyclonatronaceae</taxon>
        <taxon>Cyclonatronum</taxon>
    </lineage>
</organism>
<evidence type="ECO:0000313" key="2">
    <source>
        <dbReference type="Proteomes" id="UP000254808"/>
    </source>
</evidence>
<sequence length="85" mass="9671">MTQEIKEYDARLDSKKRITLRGAKNTYYRVREHKDGTIELSPRVLVHPDEISEKTVSMLDQSVANLKAGNVSRAVDLDELDELLG</sequence>
<proteinExistence type="predicted"/>
<accession>A0A345UP59</accession>